<keyword evidence="1" id="KW-0812">Transmembrane</keyword>
<dbReference type="FunCoup" id="A0A1U7YTV0">
    <property type="interactions" value="441"/>
</dbReference>
<organism evidence="3 4">
    <name type="scientific">Nelumbo nucifera</name>
    <name type="common">Sacred lotus</name>
    <dbReference type="NCBI Taxonomy" id="4432"/>
    <lineage>
        <taxon>Eukaryota</taxon>
        <taxon>Viridiplantae</taxon>
        <taxon>Streptophyta</taxon>
        <taxon>Embryophyta</taxon>
        <taxon>Tracheophyta</taxon>
        <taxon>Spermatophyta</taxon>
        <taxon>Magnoliopsida</taxon>
        <taxon>Proteales</taxon>
        <taxon>Nelumbonaceae</taxon>
        <taxon>Nelumbo</taxon>
    </lineage>
</organism>
<dbReference type="InParanoid" id="A0A1U7YTV0"/>
<reference evidence="4" key="1">
    <citation type="submission" date="2025-08" db="UniProtKB">
        <authorList>
            <consortium name="RefSeq"/>
        </authorList>
    </citation>
    <scope>IDENTIFICATION</scope>
</reference>
<accession>A0A1U7YTV0</accession>
<feature type="transmembrane region" description="Helical" evidence="1">
    <location>
        <begin position="498"/>
        <end position="520"/>
    </location>
</feature>
<feature type="transmembrane region" description="Helical" evidence="1">
    <location>
        <begin position="262"/>
        <end position="282"/>
    </location>
</feature>
<sequence>MKLFISKIVFFLLVFTSLAAISAGSPIFQRWRSRTFQKLILGEENLGPWATGLLQFAQAPGPAYRAPPDTLVLAAKRTNRPDILRGFKRYRGGWDISNKHYWASVGFTGAAGFLLAALWFVSFGFGLVVHYCCKCRISITDKGTRNSHRICFILLLVFTCAAAVGCILLSVGQDKFHDEALHTLHYVLNQSDYTVQTLRNVTAFLSLAKTINVNEVILPSDVKDEIDKLNWDLNAAANTLTEKSAESSGKIRKVFNAVRSTLIAVAAVMLLLSVIGLLLSVLGHQHAILIFILSGWLLVAITFILCGIFVILNHAISDTCVAMEEWVDNPRAETALSSILPCVDQETTNKTLFQSKQVILQIVNVVNTAIYTFVDTDPPPESTFNYRNQTGPLMPPLCSPFDSEMHDRPCQPQEVSIANASSVWQKYTCTVSASGLCTSVGRVTPELYAKLVAAVNVSYALDHYAPPLLSFQNCNFVRETFRNITSNYCSPLEHHVQMVNAGLGLIAVGVMLCLMLWILYANRPKGRQCL</sequence>
<evidence type="ECO:0000256" key="2">
    <source>
        <dbReference type="SAM" id="SignalP"/>
    </source>
</evidence>
<dbReference type="GeneID" id="104587751"/>
<feature type="transmembrane region" description="Helical" evidence="1">
    <location>
        <begin position="289"/>
        <end position="312"/>
    </location>
</feature>
<keyword evidence="1" id="KW-0472">Membrane</keyword>
<feature type="chain" id="PRO_5010580843" evidence="2">
    <location>
        <begin position="25"/>
        <end position="530"/>
    </location>
</feature>
<keyword evidence="3" id="KW-1185">Reference proteome</keyword>
<feature type="signal peptide" evidence="2">
    <location>
        <begin position="1"/>
        <end position="24"/>
    </location>
</feature>
<evidence type="ECO:0000313" key="3">
    <source>
        <dbReference type="Proteomes" id="UP000189703"/>
    </source>
</evidence>
<dbReference type="KEGG" id="nnu:104587751"/>
<dbReference type="eggNOG" id="ENOG502QVC8">
    <property type="taxonomic scope" value="Eukaryota"/>
</dbReference>
<dbReference type="PANTHER" id="PTHR31414">
    <property type="entry name" value="TRANSMEMBRANE PROTEIN DDB_G0292058"/>
    <property type="match status" value="1"/>
</dbReference>
<keyword evidence="1" id="KW-1133">Transmembrane helix</keyword>
<gene>
    <name evidence="4" type="primary">LOC104587751</name>
</gene>
<dbReference type="OrthoDB" id="1937321at2759"/>
<feature type="transmembrane region" description="Helical" evidence="1">
    <location>
        <begin position="150"/>
        <end position="171"/>
    </location>
</feature>
<feature type="transmembrane region" description="Helical" evidence="1">
    <location>
        <begin position="101"/>
        <end position="129"/>
    </location>
</feature>
<evidence type="ECO:0000256" key="1">
    <source>
        <dbReference type="SAM" id="Phobius"/>
    </source>
</evidence>
<dbReference type="OMA" id="LVVHYCC"/>
<protein>
    <submittedName>
        <fullName evidence="4">Uncharacterized protein LOC104587751</fullName>
    </submittedName>
</protein>
<dbReference type="InterPro" id="IPR040283">
    <property type="entry name" value="DDB_G0292058-like"/>
</dbReference>
<dbReference type="PANTHER" id="PTHR31414:SF16">
    <property type="entry name" value="TRANSMEMBRANE PROTEIN"/>
    <property type="match status" value="1"/>
</dbReference>
<dbReference type="AlphaFoldDB" id="A0A1U7YTV0"/>
<name>A0A1U7YTV0_NELNU</name>
<dbReference type="RefSeq" id="XP_010243777.1">
    <property type="nucleotide sequence ID" value="XM_010245475.2"/>
</dbReference>
<dbReference type="Proteomes" id="UP000189703">
    <property type="component" value="Unplaced"/>
</dbReference>
<evidence type="ECO:0000313" key="4">
    <source>
        <dbReference type="RefSeq" id="XP_010243777.1"/>
    </source>
</evidence>
<keyword evidence="2" id="KW-0732">Signal</keyword>
<proteinExistence type="predicted"/>